<dbReference type="InterPro" id="IPR033806">
    <property type="entry name" value="CDI_toxin_Bp1026b-like"/>
</dbReference>
<dbReference type="Pfam" id="PF18451">
    <property type="entry name" value="CdiA_C"/>
    <property type="match status" value="1"/>
</dbReference>
<accession>A0A1L7RMT9</accession>
<evidence type="ECO:0000313" key="2">
    <source>
        <dbReference type="EMBL" id="CED90614.1"/>
    </source>
</evidence>
<protein>
    <recommendedName>
        <fullName evidence="1">tRNA nuclease CdiA C-terminal domain-containing protein</fullName>
    </recommendedName>
</protein>
<feature type="domain" description="tRNA nuclease CdiA C-terminal" evidence="1">
    <location>
        <begin position="299"/>
        <end position="375"/>
    </location>
</feature>
<reference evidence="2" key="1">
    <citation type="submission" date="2014-07" db="EMBL/GenBank/DDBJ databases">
        <authorList>
            <person name="Zhang J.E."/>
            <person name="Yang H."/>
            <person name="Guo J."/>
            <person name="Deng Z."/>
            <person name="Luo H."/>
            <person name="Luo M."/>
            <person name="Zhao B."/>
        </authorList>
    </citation>
    <scope>NUCLEOTIDE SEQUENCE</scope>
    <source>
        <strain evidence="2">AM4</strain>
    </source>
</reference>
<dbReference type="InterPro" id="IPR057369">
    <property type="entry name" value="VG15"/>
</dbReference>
<proteinExistence type="predicted"/>
<gene>
    <name evidence="2" type="ORF">AAM4_0782</name>
</gene>
<dbReference type="AlphaFoldDB" id="A0A1L7RMT9"/>
<evidence type="ECO:0000259" key="1">
    <source>
        <dbReference type="Pfam" id="PF18451"/>
    </source>
</evidence>
<name>A0A1L7RMT9_9ACTO</name>
<dbReference type="InterPro" id="IPR040559">
    <property type="entry name" value="CdiA_C"/>
</dbReference>
<sequence length="387" mass="42583">MTLYRRPARLTAELVQAGHEQALTELLAEFNRQMDVTWKLLDLDRLDQTRADWLRHAVEVVSSHQEQAADIAAEFCQDWSQLFTGQGMTILRPGLQADVVIREIETALDALGPAGVKKRIREGISPEAAMRDAADAVKAAGSLRVRDADRQTVMQSAAADPRATGWRRISHGGCKFCNMLAGRGEVYGADSVRFASHDHCKCTAAPAYGGQQVNVHQYTASKRKISEAQRRQLKAYLDGLEDDGLTPKAAVVPRVTAPGVVTVPDGLDVAAHELRTADTLAEHGYNIVFRMIDNTPGVKNPDVEIDGVVWEFKSPEGSSEKSTIADQFKKARRQADRMAIDLRRCGLNDSVAKSQIARRFKGQSRLVEVLVIDHDSVVTRHAKSAIL</sequence>
<dbReference type="CDD" id="cd13442">
    <property type="entry name" value="CDI_toxin_Bp1026b-like"/>
    <property type="match status" value="1"/>
</dbReference>
<dbReference type="GO" id="GO:0004549">
    <property type="term" value="F:tRNA-specific ribonuclease activity"/>
    <property type="evidence" value="ECO:0007669"/>
    <property type="project" value="InterPro"/>
</dbReference>
<dbReference type="Pfam" id="PF25310">
    <property type="entry name" value="VG15"/>
    <property type="match status" value="1"/>
</dbReference>
<dbReference type="EMBL" id="LK995479">
    <property type="protein sequence ID" value="CED90614.1"/>
    <property type="molecule type" value="Genomic_DNA"/>
</dbReference>
<dbReference type="Gene3D" id="3.40.1350.120">
    <property type="match status" value="1"/>
</dbReference>
<organism evidence="2">
    <name type="scientific">Actinomyces succiniciruminis</name>
    <dbReference type="NCBI Taxonomy" id="1522002"/>
    <lineage>
        <taxon>Bacteria</taxon>
        <taxon>Bacillati</taxon>
        <taxon>Actinomycetota</taxon>
        <taxon>Actinomycetes</taxon>
        <taxon>Actinomycetales</taxon>
        <taxon>Actinomycetaceae</taxon>
        <taxon>Actinomyces</taxon>
    </lineage>
</organism>
<dbReference type="RefSeq" id="WP_210579263.1">
    <property type="nucleotide sequence ID" value="NZ_LK995479.1"/>
</dbReference>